<feature type="transmembrane region" description="Helical" evidence="7">
    <location>
        <begin position="91"/>
        <end position="110"/>
    </location>
</feature>
<dbReference type="SUPFAM" id="SSF103473">
    <property type="entry name" value="MFS general substrate transporter"/>
    <property type="match status" value="1"/>
</dbReference>
<feature type="transmembrane region" description="Helical" evidence="7">
    <location>
        <begin position="176"/>
        <end position="196"/>
    </location>
</feature>
<dbReference type="Pfam" id="PF07690">
    <property type="entry name" value="MFS_1"/>
    <property type="match status" value="1"/>
</dbReference>
<feature type="transmembrane region" description="Helical" evidence="7">
    <location>
        <begin position="368"/>
        <end position="395"/>
    </location>
</feature>
<evidence type="ECO:0000256" key="2">
    <source>
        <dbReference type="ARBA" id="ARBA00022448"/>
    </source>
</evidence>
<keyword evidence="4 7" id="KW-0812">Transmembrane</keyword>
<keyword evidence="2" id="KW-0813">Transport</keyword>
<protein>
    <submittedName>
        <fullName evidence="9">MFS transporter</fullName>
    </submittedName>
</protein>
<dbReference type="InterPro" id="IPR011701">
    <property type="entry name" value="MFS"/>
</dbReference>
<keyword evidence="10" id="KW-1185">Reference proteome</keyword>
<keyword evidence="6 7" id="KW-0472">Membrane</keyword>
<evidence type="ECO:0000259" key="8">
    <source>
        <dbReference type="PROSITE" id="PS50850"/>
    </source>
</evidence>
<dbReference type="InterPro" id="IPR005829">
    <property type="entry name" value="Sugar_transporter_CS"/>
</dbReference>
<feature type="transmembrane region" description="Helical" evidence="7">
    <location>
        <begin position="24"/>
        <end position="47"/>
    </location>
</feature>
<dbReference type="PANTHER" id="PTHR42718:SF46">
    <property type="entry name" value="BLR6921 PROTEIN"/>
    <property type="match status" value="1"/>
</dbReference>
<dbReference type="PROSITE" id="PS00216">
    <property type="entry name" value="SUGAR_TRANSPORT_1"/>
    <property type="match status" value="1"/>
</dbReference>
<keyword evidence="3" id="KW-1003">Cell membrane</keyword>
<comment type="caution">
    <text evidence="9">The sequence shown here is derived from an EMBL/GenBank/DDBJ whole genome shotgun (WGS) entry which is preliminary data.</text>
</comment>
<dbReference type="RefSeq" id="WP_173139048.1">
    <property type="nucleotide sequence ID" value="NZ_CBCSGW010000004.1"/>
</dbReference>
<evidence type="ECO:0000256" key="6">
    <source>
        <dbReference type="ARBA" id="ARBA00023136"/>
    </source>
</evidence>
<evidence type="ECO:0000256" key="3">
    <source>
        <dbReference type="ARBA" id="ARBA00022475"/>
    </source>
</evidence>
<dbReference type="CDD" id="cd17321">
    <property type="entry name" value="MFS_MMR_MDR_like"/>
    <property type="match status" value="1"/>
</dbReference>
<dbReference type="NCBIfam" id="TIGR00711">
    <property type="entry name" value="efflux_EmrB"/>
    <property type="match status" value="1"/>
</dbReference>
<dbReference type="EMBL" id="JAAATY010000025">
    <property type="protein sequence ID" value="NRN69180.1"/>
    <property type="molecule type" value="Genomic_DNA"/>
</dbReference>
<dbReference type="Gene3D" id="1.20.1720.10">
    <property type="entry name" value="Multidrug resistance protein D"/>
    <property type="match status" value="1"/>
</dbReference>
<proteinExistence type="predicted"/>
<keyword evidence="5 7" id="KW-1133">Transmembrane helix</keyword>
<evidence type="ECO:0000256" key="1">
    <source>
        <dbReference type="ARBA" id="ARBA00004651"/>
    </source>
</evidence>
<feature type="transmembrane region" description="Helical" evidence="7">
    <location>
        <begin position="150"/>
        <end position="170"/>
    </location>
</feature>
<name>A0ABX2FEL3_9PSEU</name>
<dbReference type="InterPro" id="IPR020846">
    <property type="entry name" value="MFS_dom"/>
</dbReference>
<feature type="transmembrane region" description="Helical" evidence="7">
    <location>
        <begin position="344"/>
        <end position="362"/>
    </location>
</feature>
<dbReference type="InterPro" id="IPR004638">
    <property type="entry name" value="EmrB-like"/>
</dbReference>
<feature type="transmembrane region" description="Helical" evidence="7">
    <location>
        <begin position="309"/>
        <end position="332"/>
    </location>
</feature>
<evidence type="ECO:0000256" key="4">
    <source>
        <dbReference type="ARBA" id="ARBA00022692"/>
    </source>
</evidence>
<evidence type="ECO:0000256" key="7">
    <source>
        <dbReference type="SAM" id="Phobius"/>
    </source>
</evidence>
<sequence length="476" mass="48456">MEQEQVNAAASGAAAQFESRQARAALAVVVAAQLLVVLDASIVNIALPAAQADLDMADSIKQWVVTGYSLAFGSFLLLGGRVADVFGRKKTFLAGLAGFTVASVLGGMAADQSMLLAARAAQGIAAAFLAPAGLAILTTVFPQGRARAKAFAIFGAATGSGGVVGMVLGGVLTAGSWRWCLLINLPLGLVVLILALRWLEESTSTRSASFDLAGVLTATLGVGSLIYGISNVAVDGWLAPVTVGCSGAGLVLLVAFVLIERRSAEPMMPLRIVVDRIRGSAFLIILMVNAAAYAFYLLLTYYLQVVKDYSAFTTGLAFVPIGIGILLGSAAAGRAVSRWQPRRVVIMGLLVAVVGVAAMALLQVDTPFWALVLPVQVVAGVGFGATLTTIVSLALSGIGTNESGVASALTNAMGQVGGAAGVSVLNVIAVVVTAAQPHPDSDAALNSGYVAAFLAAAALLTAALLIATFGTRTRLR</sequence>
<evidence type="ECO:0000313" key="9">
    <source>
        <dbReference type="EMBL" id="NRN69180.1"/>
    </source>
</evidence>
<feature type="transmembrane region" description="Helical" evidence="7">
    <location>
        <begin position="416"/>
        <end position="436"/>
    </location>
</feature>
<dbReference type="Gene3D" id="1.20.1250.20">
    <property type="entry name" value="MFS general substrate transporter like domains"/>
    <property type="match status" value="1"/>
</dbReference>
<evidence type="ECO:0000313" key="10">
    <source>
        <dbReference type="Proteomes" id="UP000763557"/>
    </source>
</evidence>
<feature type="transmembrane region" description="Helical" evidence="7">
    <location>
        <begin position="208"/>
        <end position="230"/>
    </location>
</feature>
<reference evidence="9 10" key="1">
    <citation type="submission" date="2020-01" db="EMBL/GenBank/DDBJ databases">
        <title>Kibdelosporangium persica a novel Actinomycetes from a hot desert in Iran.</title>
        <authorList>
            <person name="Safaei N."/>
            <person name="Zaburannyi N."/>
            <person name="Mueller R."/>
            <person name="Wink J."/>
        </authorList>
    </citation>
    <scope>NUCLEOTIDE SEQUENCE [LARGE SCALE GENOMIC DNA]</scope>
    <source>
        <strain evidence="9 10">4NS15</strain>
    </source>
</reference>
<comment type="subcellular location">
    <subcellularLocation>
        <location evidence="1">Cell membrane</location>
        <topology evidence="1">Multi-pass membrane protein</topology>
    </subcellularLocation>
</comment>
<feature type="transmembrane region" description="Helical" evidence="7">
    <location>
        <begin position="448"/>
        <end position="470"/>
    </location>
</feature>
<feature type="transmembrane region" description="Helical" evidence="7">
    <location>
        <begin position="59"/>
        <end position="79"/>
    </location>
</feature>
<accession>A0ABX2FEL3</accession>
<dbReference type="Proteomes" id="UP000763557">
    <property type="component" value="Unassembled WGS sequence"/>
</dbReference>
<organism evidence="9 10">
    <name type="scientific">Kibdelosporangium persicum</name>
    <dbReference type="NCBI Taxonomy" id="2698649"/>
    <lineage>
        <taxon>Bacteria</taxon>
        <taxon>Bacillati</taxon>
        <taxon>Actinomycetota</taxon>
        <taxon>Actinomycetes</taxon>
        <taxon>Pseudonocardiales</taxon>
        <taxon>Pseudonocardiaceae</taxon>
        <taxon>Kibdelosporangium</taxon>
    </lineage>
</organism>
<feature type="transmembrane region" description="Helical" evidence="7">
    <location>
        <begin position="236"/>
        <end position="259"/>
    </location>
</feature>
<dbReference type="PANTHER" id="PTHR42718">
    <property type="entry name" value="MAJOR FACILITATOR SUPERFAMILY MULTIDRUG TRANSPORTER MFSC"/>
    <property type="match status" value="1"/>
</dbReference>
<evidence type="ECO:0000256" key="5">
    <source>
        <dbReference type="ARBA" id="ARBA00022989"/>
    </source>
</evidence>
<dbReference type="PROSITE" id="PS50850">
    <property type="entry name" value="MFS"/>
    <property type="match status" value="1"/>
</dbReference>
<feature type="transmembrane region" description="Helical" evidence="7">
    <location>
        <begin position="280"/>
        <end position="303"/>
    </location>
</feature>
<gene>
    <name evidence="9" type="ORF">GC106_64360</name>
</gene>
<feature type="domain" description="Major facilitator superfamily (MFS) profile" evidence="8">
    <location>
        <begin position="25"/>
        <end position="474"/>
    </location>
</feature>
<dbReference type="InterPro" id="IPR036259">
    <property type="entry name" value="MFS_trans_sf"/>
</dbReference>
<feature type="transmembrane region" description="Helical" evidence="7">
    <location>
        <begin position="116"/>
        <end position="138"/>
    </location>
</feature>